<dbReference type="InterPro" id="IPR023214">
    <property type="entry name" value="HAD_sf"/>
</dbReference>
<dbReference type="GO" id="GO:0008253">
    <property type="term" value="F:5'-nucleotidase activity"/>
    <property type="evidence" value="ECO:0007669"/>
    <property type="project" value="InterPro"/>
</dbReference>
<dbReference type="Gene3D" id="3.40.50.1000">
    <property type="entry name" value="HAD superfamily/HAD-like"/>
    <property type="match status" value="1"/>
</dbReference>
<keyword evidence="3" id="KW-1185">Reference proteome</keyword>
<dbReference type="InterPro" id="IPR010708">
    <property type="entry name" value="5'(3')-deoxyribonucleotidase"/>
</dbReference>
<dbReference type="InterPro" id="IPR052419">
    <property type="entry name" value="5_3-deoxyribonucleotidase-like"/>
</dbReference>
<organism evidence="2 3">
    <name type="scientific">Sparassis crispa</name>
    <dbReference type="NCBI Taxonomy" id="139825"/>
    <lineage>
        <taxon>Eukaryota</taxon>
        <taxon>Fungi</taxon>
        <taxon>Dikarya</taxon>
        <taxon>Basidiomycota</taxon>
        <taxon>Agaricomycotina</taxon>
        <taxon>Agaricomycetes</taxon>
        <taxon>Polyporales</taxon>
        <taxon>Sparassidaceae</taxon>
        <taxon>Sparassis</taxon>
    </lineage>
</organism>
<dbReference type="EMBL" id="BFAD01000001">
    <property type="protein sequence ID" value="GBE78414.1"/>
    <property type="molecule type" value="Genomic_DNA"/>
</dbReference>
<comment type="caution">
    <text evidence="2">The sequence shown here is derived from an EMBL/GenBank/DDBJ whole genome shotgun (WGS) entry which is preliminary data.</text>
</comment>
<feature type="active site" description="Proton donor" evidence="1">
    <location>
        <position position="64"/>
    </location>
</feature>
<evidence type="ECO:0000256" key="1">
    <source>
        <dbReference type="PIRSR" id="PIRSR610708-1"/>
    </source>
</evidence>
<dbReference type="GeneID" id="38775331"/>
<dbReference type="Proteomes" id="UP000287166">
    <property type="component" value="Unassembled WGS sequence"/>
</dbReference>
<accession>A0A401G8C0</accession>
<dbReference type="OrthoDB" id="10248475at2759"/>
<dbReference type="SUPFAM" id="SSF56784">
    <property type="entry name" value="HAD-like"/>
    <property type="match status" value="1"/>
</dbReference>
<proteinExistence type="predicted"/>
<sequence>MQISRTVIDCDHKRFSLTNYFCRSPVRRSPQSHSRAPSALPASGSALEGLALRPDKPVIAVDLDDVLSQTNRVVAEWHNDTYGSNMTLAHFYYYYYWKNPFWGAPEETFRKVEEFYRTTRLDEAPPVEGALESLKKLIGRGFQLVVVTARQQREMERSMRWLQRHYPGIFETMICTGQSQETLADEHEALTKLSKAQVCHKLCAKFIVDDSIENAHKCARANPPVPVLLFGDNSWNQREAKFGDMKDELSFDEKLELEGGREFWRDDLATIPEGITRVKNWHAVVQWVDENIQL</sequence>
<dbReference type="Pfam" id="PF06941">
    <property type="entry name" value="NT5C"/>
    <property type="match status" value="1"/>
</dbReference>
<evidence type="ECO:0000313" key="3">
    <source>
        <dbReference type="Proteomes" id="UP000287166"/>
    </source>
</evidence>
<evidence type="ECO:0000313" key="2">
    <source>
        <dbReference type="EMBL" id="GBE78414.1"/>
    </source>
</evidence>
<name>A0A401G8C0_9APHY</name>
<dbReference type="PANTHER" id="PTHR35134">
    <property type="entry name" value="NUCLEOTIDASE YQFW-RELATED"/>
    <property type="match status" value="1"/>
</dbReference>
<dbReference type="InParanoid" id="A0A401G8C0"/>
<dbReference type="STRING" id="139825.A0A401G8C0"/>
<dbReference type="AlphaFoldDB" id="A0A401G8C0"/>
<dbReference type="InterPro" id="IPR036412">
    <property type="entry name" value="HAD-like_sf"/>
</dbReference>
<dbReference type="GO" id="GO:0009264">
    <property type="term" value="P:deoxyribonucleotide catabolic process"/>
    <property type="evidence" value="ECO:0007669"/>
    <property type="project" value="InterPro"/>
</dbReference>
<protein>
    <submittedName>
        <fullName evidence="2">Uncharacterized protein</fullName>
    </submittedName>
</protein>
<dbReference type="RefSeq" id="XP_027609327.1">
    <property type="nucleotide sequence ID" value="XM_027753526.1"/>
</dbReference>
<reference evidence="2 3" key="1">
    <citation type="journal article" date="2018" name="Sci. Rep.">
        <title>Genome sequence of the cauliflower mushroom Sparassis crispa (Hanabiratake) and its association with beneficial usage.</title>
        <authorList>
            <person name="Kiyama R."/>
            <person name="Furutani Y."/>
            <person name="Kawaguchi K."/>
            <person name="Nakanishi T."/>
        </authorList>
    </citation>
    <scope>NUCLEOTIDE SEQUENCE [LARGE SCALE GENOMIC DNA]</scope>
</reference>
<gene>
    <name evidence="2" type="ORF">SCP_0113020</name>
</gene>
<dbReference type="PANTHER" id="PTHR35134:SF2">
    <property type="entry name" value="NUCLEOTIDASE YQFW-RELATED"/>
    <property type="match status" value="1"/>
</dbReference>
<feature type="active site" description="Nucleophile" evidence="1">
    <location>
        <position position="62"/>
    </location>
</feature>